<dbReference type="AlphaFoldDB" id="A0A2N3Y6D2"/>
<evidence type="ECO:0000313" key="2">
    <source>
        <dbReference type="Proteomes" id="UP000233786"/>
    </source>
</evidence>
<keyword evidence="2" id="KW-1185">Reference proteome</keyword>
<dbReference type="Proteomes" id="UP000233786">
    <property type="component" value="Unassembled WGS sequence"/>
</dbReference>
<dbReference type="EMBL" id="PJNB01000001">
    <property type="protein sequence ID" value="PKW18486.1"/>
    <property type="molecule type" value="Genomic_DNA"/>
</dbReference>
<name>A0A2N3Y6D2_SACSN</name>
<comment type="caution">
    <text evidence="1">The sequence shown here is derived from an EMBL/GenBank/DDBJ whole genome shotgun (WGS) entry which is preliminary data.</text>
</comment>
<protein>
    <submittedName>
        <fullName evidence="1">Uncharacterized protein</fullName>
    </submittedName>
</protein>
<organism evidence="1 2">
    <name type="scientific">Saccharopolyspora spinosa</name>
    <dbReference type="NCBI Taxonomy" id="60894"/>
    <lineage>
        <taxon>Bacteria</taxon>
        <taxon>Bacillati</taxon>
        <taxon>Actinomycetota</taxon>
        <taxon>Actinomycetes</taxon>
        <taxon>Pseudonocardiales</taxon>
        <taxon>Pseudonocardiaceae</taxon>
        <taxon>Saccharopolyspora</taxon>
    </lineage>
</organism>
<gene>
    <name evidence="1" type="ORF">A8926_6575</name>
</gene>
<accession>A0A2N3Y6D2</accession>
<proteinExistence type="predicted"/>
<reference evidence="1" key="1">
    <citation type="submission" date="2017-12" db="EMBL/GenBank/DDBJ databases">
        <title>Sequencing the genomes of 1000 Actinobacteria strains.</title>
        <authorList>
            <person name="Klenk H.-P."/>
        </authorList>
    </citation>
    <scope>NUCLEOTIDE SEQUENCE [LARGE SCALE GENOMIC DNA]</scope>
    <source>
        <strain evidence="1">DSM 44228</strain>
    </source>
</reference>
<evidence type="ECO:0000313" key="1">
    <source>
        <dbReference type="EMBL" id="PKW18486.1"/>
    </source>
</evidence>
<sequence length="59" mass="6615">MVGEYESLPVHETVGLYPEARGLTLRGYRIFRLPQEQWSRRCHAAGRKGTTGTIGISNP</sequence>